<feature type="region of interest" description="Disordered" evidence="9">
    <location>
        <begin position="539"/>
        <end position="562"/>
    </location>
</feature>
<organism evidence="11 12">
    <name type="scientific">Striga asiatica</name>
    <name type="common">Asiatic witchweed</name>
    <name type="synonym">Buchnera asiatica</name>
    <dbReference type="NCBI Taxonomy" id="4170"/>
    <lineage>
        <taxon>Eukaryota</taxon>
        <taxon>Viridiplantae</taxon>
        <taxon>Streptophyta</taxon>
        <taxon>Embryophyta</taxon>
        <taxon>Tracheophyta</taxon>
        <taxon>Spermatophyta</taxon>
        <taxon>Magnoliopsida</taxon>
        <taxon>eudicotyledons</taxon>
        <taxon>Gunneridae</taxon>
        <taxon>Pentapetalae</taxon>
        <taxon>asterids</taxon>
        <taxon>lamiids</taxon>
        <taxon>Lamiales</taxon>
        <taxon>Orobanchaceae</taxon>
        <taxon>Buchnereae</taxon>
        <taxon>Striga</taxon>
    </lineage>
</organism>
<keyword evidence="8 11" id="KW-0413">Isomerase</keyword>
<evidence type="ECO:0000256" key="1">
    <source>
        <dbReference type="ARBA" id="ARBA00000185"/>
    </source>
</evidence>
<dbReference type="AlphaFoldDB" id="A0A5A7R7E6"/>
<accession>A0A5A7R7E6</accession>
<dbReference type="InterPro" id="IPR050634">
    <property type="entry name" value="DNA_Topoisomerase_II"/>
</dbReference>
<evidence type="ECO:0000256" key="7">
    <source>
        <dbReference type="ARBA" id="ARBA00023125"/>
    </source>
</evidence>
<dbReference type="FunFam" id="3.40.50.670:FF:000001">
    <property type="entry name" value="DNA topoisomerase 2"/>
    <property type="match status" value="1"/>
</dbReference>
<evidence type="ECO:0000256" key="4">
    <source>
        <dbReference type="ARBA" id="ARBA00022741"/>
    </source>
</evidence>
<evidence type="ECO:0000256" key="9">
    <source>
        <dbReference type="SAM" id="MobiDB-lite"/>
    </source>
</evidence>
<reference evidence="12" key="1">
    <citation type="journal article" date="2019" name="Curr. Biol.">
        <title>Genome Sequence of Striga asiatica Provides Insight into the Evolution of Plant Parasitism.</title>
        <authorList>
            <person name="Yoshida S."/>
            <person name="Kim S."/>
            <person name="Wafula E.K."/>
            <person name="Tanskanen J."/>
            <person name="Kim Y.M."/>
            <person name="Honaas L."/>
            <person name="Yang Z."/>
            <person name="Spallek T."/>
            <person name="Conn C.E."/>
            <person name="Ichihashi Y."/>
            <person name="Cheong K."/>
            <person name="Cui S."/>
            <person name="Der J.P."/>
            <person name="Gundlach H."/>
            <person name="Jiao Y."/>
            <person name="Hori C."/>
            <person name="Ishida J.K."/>
            <person name="Kasahara H."/>
            <person name="Kiba T."/>
            <person name="Kim M.S."/>
            <person name="Koo N."/>
            <person name="Laohavisit A."/>
            <person name="Lee Y.H."/>
            <person name="Lumba S."/>
            <person name="McCourt P."/>
            <person name="Mortimer J.C."/>
            <person name="Mutuku J.M."/>
            <person name="Nomura T."/>
            <person name="Sasaki-Sekimoto Y."/>
            <person name="Seto Y."/>
            <person name="Wang Y."/>
            <person name="Wakatake T."/>
            <person name="Sakakibara H."/>
            <person name="Demura T."/>
            <person name="Yamaguchi S."/>
            <person name="Yoneyama K."/>
            <person name="Manabe R.I."/>
            <person name="Nelson D.C."/>
            <person name="Schulman A.H."/>
            <person name="Timko M.P."/>
            <person name="dePamphilis C.W."/>
            <person name="Choi D."/>
            <person name="Shirasu K."/>
        </authorList>
    </citation>
    <scope>NUCLEOTIDE SEQUENCE [LARGE SCALE GENOMIC DNA]</scope>
    <source>
        <strain evidence="12">cv. UVA1</strain>
    </source>
</reference>
<proteinExistence type="predicted"/>
<dbReference type="GO" id="GO:0005634">
    <property type="term" value="C:nucleus"/>
    <property type="evidence" value="ECO:0007669"/>
    <property type="project" value="TreeGrafter"/>
</dbReference>
<dbReference type="Proteomes" id="UP000325081">
    <property type="component" value="Unassembled WGS sequence"/>
</dbReference>
<keyword evidence="7" id="KW-0238">DNA-binding</keyword>
<dbReference type="InterPro" id="IPR031660">
    <property type="entry name" value="TOPRIM_C"/>
</dbReference>
<evidence type="ECO:0000313" key="11">
    <source>
        <dbReference type="EMBL" id="GER53328.1"/>
    </source>
</evidence>
<dbReference type="Pfam" id="PF16898">
    <property type="entry name" value="TOPRIM_C"/>
    <property type="match status" value="1"/>
</dbReference>
<evidence type="ECO:0000256" key="8">
    <source>
        <dbReference type="ARBA" id="ARBA00023235"/>
    </source>
</evidence>
<comment type="caution">
    <text evidence="11">The sequence shown here is derived from an EMBL/GenBank/DDBJ whole genome shotgun (WGS) entry which is preliminary data.</text>
</comment>
<keyword evidence="5" id="KW-0067">ATP-binding</keyword>
<feature type="region of interest" description="Disordered" evidence="9">
    <location>
        <begin position="467"/>
        <end position="487"/>
    </location>
</feature>
<feature type="compositionally biased region" description="Basic residues" evidence="9">
    <location>
        <begin position="187"/>
        <end position="197"/>
    </location>
</feature>
<protein>
    <recommendedName>
        <fullName evidence="3">DNA topoisomerase (ATP-hydrolyzing)</fullName>
        <ecNumber evidence="3">5.6.2.2</ecNumber>
    </recommendedName>
</protein>
<dbReference type="OrthoDB" id="1710944at2759"/>
<dbReference type="Gene3D" id="3.90.199.10">
    <property type="entry name" value="Topoisomerase II, domain 5"/>
    <property type="match status" value="1"/>
</dbReference>
<dbReference type="GO" id="GO:0003677">
    <property type="term" value="F:DNA binding"/>
    <property type="evidence" value="ECO:0007669"/>
    <property type="project" value="UniProtKB-KW"/>
</dbReference>
<dbReference type="GO" id="GO:0005524">
    <property type="term" value="F:ATP binding"/>
    <property type="evidence" value="ECO:0007669"/>
    <property type="project" value="UniProtKB-KW"/>
</dbReference>
<dbReference type="GO" id="GO:0000819">
    <property type="term" value="P:sister chromatid segregation"/>
    <property type="evidence" value="ECO:0007669"/>
    <property type="project" value="TreeGrafter"/>
</dbReference>
<evidence type="ECO:0000256" key="5">
    <source>
        <dbReference type="ARBA" id="ARBA00022840"/>
    </source>
</evidence>
<feature type="region of interest" description="Disordered" evidence="9">
    <location>
        <begin position="167"/>
        <end position="352"/>
    </location>
</feature>
<dbReference type="PANTHER" id="PTHR10169:SF38">
    <property type="entry name" value="DNA TOPOISOMERASE 2"/>
    <property type="match status" value="1"/>
</dbReference>
<keyword evidence="12" id="KW-1185">Reference proteome</keyword>
<dbReference type="PANTHER" id="PTHR10169">
    <property type="entry name" value="DNA TOPOISOMERASE/GYRASE"/>
    <property type="match status" value="1"/>
</dbReference>
<gene>
    <name evidence="11" type="ORF">STAS_30837</name>
</gene>
<dbReference type="InterPro" id="IPR013758">
    <property type="entry name" value="Topo_IIA_A/C_ab"/>
</dbReference>
<evidence type="ECO:0000256" key="6">
    <source>
        <dbReference type="ARBA" id="ARBA00023029"/>
    </source>
</evidence>
<dbReference type="InterPro" id="IPR013760">
    <property type="entry name" value="Topo_IIA-like_dom_sf"/>
</dbReference>
<dbReference type="Gene3D" id="3.40.50.670">
    <property type="match status" value="1"/>
</dbReference>
<dbReference type="GO" id="GO:0006265">
    <property type="term" value="P:DNA topological change"/>
    <property type="evidence" value="ECO:0007669"/>
    <property type="project" value="InterPro"/>
</dbReference>
<evidence type="ECO:0000256" key="3">
    <source>
        <dbReference type="ARBA" id="ARBA00012895"/>
    </source>
</evidence>
<dbReference type="SUPFAM" id="SSF56719">
    <property type="entry name" value="Type II DNA topoisomerase"/>
    <property type="match status" value="1"/>
</dbReference>
<keyword evidence="4" id="KW-0547">Nucleotide-binding</keyword>
<name>A0A5A7R7E6_STRAF</name>
<dbReference type="InterPro" id="IPR013759">
    <property type="entry name" value="Topo_IIA_B_C"/>
</dbReference>
<evidence type="ECO:0000259" key="10">
    <source>
        <dbReference type="Pfam" id="PF16898"/>
    </source>
</evidence>
<dbReference type="GO" id="GO:0003918">
    <property type="term" value="F:DNA topoisomerase type II (double strand cut, ATP-hydrolyzing) activity"/>
    <property type="evidence" value="ECO:0007669"/>
    <property type="project" value="UniProtKB-EC"/>
</dbReference>
<comment type="cofactor">
    <cofactor evidence="2">
        <name>Mg(2+)</name>
        <dbReference type="ChEBI" id="CHEBI:18420"/>
    </cofactor>
</comment>
<sequence>MMALDVLELSERKNDMVYVVFMSNFLYSTHSLVAIKEINDMKTTFYTVGQWTPRESSSRDTLISEAQLSATDGHCDMNVMATYLLGVLAYDAPSVNDDRLVSVSTGSAPGVAVAETKKEEKVWRKKNPTMIWASSSWTRWMDHETMTKKAWQDKDYDVATIIPSSITTSTPPSPATHLHSTVAVPSHSRRGLTRSHQSRTSSSSRGFSPDPRLYGPSQPQLAHAGKSRARCRSLLPTPTNHRILAPPRDEPAAAHSTRRESPEKSRAQPPARLQSSPSPENRVQLPPRAPEPTPSTRLRATLHPTRQIRDSAELTCSNSLRTDPPDPVRPEQHQNRPGCSKLDPGLGTSTSTEGKEYFQALEKHKKDFLWLDEKDNDAIELAFSKDKIQARKKWLQKYEPGTFLDQKEKHVKYNDFVNKELIQFSAADLKRSIPCMVNGLKPGQRKILFSCFKINIKENGAPSVSFPAVPARQFSPGESQGDLSPLSTPIAGDQTQQPRPTAHHLATSTWSVPPCELRHPSSNRTHFWRPFSLRVQLRPTTPSSEQQTLSRGSRFPTGDPYSRIASPAFVPPLSRCPRISELCEASSAAETRRALTSVPQFSGESSYISGHSELSPLIFGHILELLPTPKVRPP</sequence>
<comment type="catalytic activity">
    <reaction evidence="1">
        <text>ATP-dependent breakage, passage and rejoining of double-stranded DNA.</text>
        <dbReference type="EC" id="5.6.2.2"/>
    </reaction>
</comment>
<dbReference type="EMBL" id="BKCP01010515">
    <property type="protein sequence ID" value="GER53328.1"/>
    <property type="molecule type" value="Genomic_DNA"/>
</dbReference>
<feature type="compositionally biased region" description="Basic and acidic residues" evidence="9">
    <location>
        <begin position="247"/>
        <end position="266"/>
    </location>
</feature>
<keyword evidence="6" id="KW-0799">Topoisomerase</keyword>
<feature type="compositionally biased region" description="Low complexity" evidence="9">
    <location>
        <begin position="198"/>
        <end position="208"/>
    </location>
</feature>
<feature type="compositionally biased region" description="Polar residues" evidence="9">
    <location>
        <begin position="476"/>
        <end position="487"/>
    </location>
</feature>
<evidence type="ECO:0000313" key="12">
    <source>
        <dbReference type="Proteomes" id="UP000325081"/>
    </source>
</evidence>
<feature type="compositionally biased region" description="Basic and acidic residues" evidence="9">
    <location>
        <begin position="323"/>
        <end position="334"/>
    </location>
</feature>
<dbReference type="EC" id="5.6.2.2" evidence="3"/>
<evidence type="ECO:0000256" key="2">
    <source>
        <dbReference type="ARBA" id="ARBA00001946"/>
    </source>
</evidence>
<dbReference type="GO" id="GO:0000712">
    <property type="term" value="P:resolution of meiotic recombination intermediates"/>
    <property type="evidence" value="ECO:0007669"/>
    <property type="project" value="TreeGrafter"/>
</dbReference>
<feature type="domain" description="C-terminal associated" evidence="10">
    <location>
        <begin position="345"/>
        <end position="428"/>
    </location>
</feature>
<feature type="compositionally biased region" description="Polar residues" evidence="9">
    <location>
        <begin position="539"/>
        <end position="551"/>
    </location>
</feature>